<feature type="compositionally biased region" description="Low complexity" evidence="1">
    <location>
        <begin position="46"/>
        <end position="56"/>
    </location>
</feature>
<proteinExistence type="predicted"/>
<organism evidence="2 3">
    <name type="scientific">Flexivirga aerilata</name>
    <dbReference type="NCBI Taxonomy" id="1656889"/>
    <lineage>
        <taxon>Bacteria</taxon>
        <taxon>Bacillati</taxon>
        <taxon>Actinomycetota</taxon>
        <taxon>Actinomycetes</taxon>
        <taxon>Micrococcales</taxon>
        <taxon>Dermacoccaceae</taxon>
        <taxon>Flexivirga</taxon>
    </lineage>
</organism>
<keyword evidence="3" id="KW-1185">Reference proteome</keyword>
<feature type="region of interest" description="Disordered" evidence="1">
    <location>
        <begin position="16"/>
        <end position="58"/>
    </location>
</feature>
<accession>A0A849AE78</accession>
<reference evidence="2 3" key="1">
    <citation type="submission" date="2020-05" db="EMBL/GenBank/DDBJ databases">
        <title>Flexivirga sp. ID2601S isolated from air conditioner.</title>
        <authorList>
            <person name="Kim D.H."/>
        </authorList>
    </citation>
    <scope>NUCLEOTIDE SEQUENCE [LARGE SCALE GENOMIC DNA]</scope>
    <source>
        <strain evidence="2 3">ID2601S</strain>
    </source>
</reference>
<evidence type="ECO:0000313" key="2">
    <source>
        <dbReference type="EMBL" id="NNG39174.1"/>
    </source>
</evidence>
<sequence length="194" mass="19595">MTLVLLLAGVTGLTGCSGGSGSAATSSSTPPVATTISSSPGPSPVTSAATGSTASSDKSFSVVLPTGWKSAKRPPAVLAIQAPSAQDQVTTNVSVTVQSPKTLPDLGDVISQAAISWRQQGITIKQLADRTVGGLPSRGYSFDRTAQGAKVTQTQYVVIFGGKIYTITLTAAQSAAAQGTQALDGILGTWAWKQ</sequence>
<dbReference type="EMBL" id="JABENB010000001">
    <property type="protein sequence ID" value="NNG39174.1"/>
    <property type="molecule type" value="Genomic_DNA"/>
</dbReference>
<name>A0A849AE78_9MICO</name>
<dbReference type="AlphaFoldDB" id="A0A849AE78"/>
<feature type="compositionally biased region" description="Low complexity" evidence="1">
    <location>
        <begin position="22"/>
        <end position="39"/>
    </location>
</feature>
<evidence type="ECO:0008006" key="4">
    <source>
        <dbReference type="Google" id="ProtNLM"/>
    </source>
</evidence>
<gene>
    <name evidence="2" type="ORF">HJ588_07790</name>
</gene>
<evidence type="ECO:0000313" key="3">
    <source>
        <dbReference type="Proteomes" id="UP000557772"/>
    </source>
</evidence>
<comment type="caution">
    <text evidence="2">The sequence shown here is derived from an EMBL/GenBank/DDBJ whole genome shotgun (WGS) entry which is preliminary data.</text>
</comment>
<protein>
    <recommendedName>
        <fullName evidence="4">DUF1795 domain-containing protein</fullName>
    </recommendedName>
</protein>
<dbReference type="RefSeq" id="WP_171153696.1">
    <property type="nucleotide sequence ID" value="NZ_JABENB010000001.1"/>
</dbReference>
<evidence type="ECO:0000256" key="1">
    <source>
        <dbReference type="SAM" id="MobiDB-lite"/>
    </source>
</evidence>
<dbReference type="Proteomes" id="UP000557772">
    <property type="component" value="Unassembled WGS sequence"/>
</dbReference>
<dbReference type="Gene3D" id="3.40.1000.10">
    <property type="entry name" value="Mog1/PsbP, alpha/beta/alpha sandwich"/>
    <property type="match status" value="1"/>
</dbReference>